<organism evidence="7 8">
    <name type="scientific">Wallemia ichthyophaga</name>
    <dbReference type="NCBI Taxonomy" id="245174"/>
    <lineage>
        <taxon>Eukaryota</taxon>
        <taxon>Fungi</taxon>
        <taxon>Dikarya</taxon>
        <taxon>Basidiomycota</taxon>
        <taxon>Wallemiomycotina</taxon>
        <taxon>Wallemiomycetes</taxon>
        <taxon>Wallemiales</taxon>
        <taxon>Wallemiaceae</taxon>
        <taxon>Wallemia</taxon>
    </lineage>
</organism>
<dbReference type="GO" id="GO:0005730">
    <property type="term" value="C:nucleolus"/>
    <property type="evidence" value="ECO:0007669"/>
    <property type="project" value="UniProtKB-SubCell"/>
</dbReference>
<evidence type="ECO:0008006" key="9">
    <source>
        <dbReference type="Google" id="ProtNLM"/>
    </source>
</evidence>
<comment type="subcellular location">
    <subcellularLocation>
        <location evidence="1">Nucleus</location>
        <location evidence="1">Nucleolus</location>
    </subcellularLocation>
</comment>
<evidence type="ECO:0000313" key="8">
    <source>
        <dbReference type="Proteomes" id="UP000310689"/>
    </source>
</evidence>
<evidence type="ECO:0000313" key="7">
    <source>
        <dbReference type="EMBL" id="TIB43122.1"/>
    </source>
</evidence>
<accession>A0A4T0JLG1</accession>
<dbReference type="Gene3D" id="3.65.10.20">
    <property type="entry name" value="RNA 3'-terminal phosphate cyclase domain"/>
    <property type="match status" value="1"/>
</dbReference>
<gene>
    <name evidence="7" type="ORF">E3P86_00095</name>
</gene>
<name>A0A4T0JLG1_WALIC</name>
<dbReference type="EMBL" id="SPOI01000002">
    <property type="protein sequence ID" value="TIB43122.1"/>
    <property type="molecule type" value="Genomic_DNA"/>
</dbReference>
<evidence type="ECO:0000256" key="2">
    <source>
        <dbReference type="ARBA" id="ARBA00007089"/>
    </source>
</evidence>
<evidence type="ECO:0000259" key="6">
    <source>
        <dbReference type="Pfam" id="PF05189"/>
    </source>
</evidence>
<keyword evidence="4" id="KW-0539">Nucleus</keyword>
<dbReference type="InterPro" id="IPR037136">
    <property type="entry name" value="RNA3'_phos_cyclase_dom_sf"/>
</dbReference>
<feature type="domain" description="RNA 3'-terminal phosphate cyclase insert" evidence="6">
    <location>
        <begin position="179"/>
        <end position="279"/>
    </location>
</feature>
<dbReference type="InterPro" id="IPR016443">
    <property type="entry name" value="RNA3'_term_phos_cyc_type_2"/>
</dbReference>
<dbReference type="InterPro" id="IPR023797">
    <property type="entry name" value="RNA3'_phos_cyclase_dom"/>
</dbReference>
<dbReference type="CDD" id="cd00875">
    <property type="entry name" value="RNA_Cyclase_Class_I"/>
    <property type="match status" value="1"/>
</dbReference>
<dbReference type="Gene3D" id="3.30.360.20">
    <property type="entry name" value="RNA 3'-terminal phosphate cyclase, insert domain"/>
    <property type="match status" value="1"/>
</dbReference>
<dbReference type="AlphaFoldDB" id="A0A4T0JLG1"/>
<comment type="similarity">
    <text evidence="2">Belongs to the RNA 3'-terminal cyclase family. Type 2 subfamily.</text>
</comment>
<feature type="domain" description="RNA 3'-terminal phosphate cyclase" evidence="5">
    <location>
        <begin position="10"/>
        <end position="332"/>
    </location>
</feature>
<dbReference type="GO" id="GO:0004521">
    <property type="term" value="F:RNA endonuclease activity"/>
    <property type="evidence" value="ECO:0007669"/>
    <property type="project" value="TreeGrafter"/>
</dbReference>
<dbReference type="Pfam" id="PF01137">
    <property type="entry name" value="RTC"/>
    <property type="match status" value="1"/>
</dbReference>
<dbReference type="InterPro" id="IPR036553">
    <property type="entry name" value="RPTC_insert"/>
</dbReference>
<evidence type="ECO:0000256" key="4">
    <source>
        <dbReference type="ARBA" id="ARBA00023242"/>
    </source>
</evidence>
<evidence type="ECO:0000256" key="3">
    <source>
        <dbReference type="ARBA" id="ARBA00022517"/>
    </source>
</evidence>
<dbReference type="PANTHER" id="PTHR11096">
    <property type="entry name" value="RNA 3' TERMINAL PHOSPHATE CYCLASE"/>
    <property type="match status" value="1"/>
</dbReference>
<dbReference type="PROSITE" id="PS01287">
    <property type="entry name" value="RTC"/>
    <property type="match status" value="1"/>
</dbReference>
<evidence type="ECO:0000256" key="1">
    <source>
        <dbReference type="ARBA" id="ARBA00004604"/>
    </source>
</evidence>
<dbReference type="SUPFAM" id="SSF55205">
    <property type="entry name" value="EPT/RTPC-like"/>
    <property type="match status" value="1"/>
</dbReference>
<dbReference type="Proteomes" id="UP000310689">
    <property type="component" value="Unassembled WGS sequence"/>
</dbReference>
<keyword evidence="3" id="KW-0690">Ribosome biogenesis</keyword>
<evidence type="ECO:0000259" key="5">
    <source>
        <dbReference type="Pfam" id="PF01137"/>
    </source>
</evidence>
<dbReference type="Pfam" id="PF05189">
    <property type="entry name" value="RTC_insert"/>
    <property type="match status" value="1"/>
</dbReference>
<dbReference type="PANTHER" id="PTHR11096:SF1">
    <property type="entry name" value="RNA 3'-TERMINAL PHOSPHATE CYCLASE-LIKE PROTEIN"/>
    <property type="match status" value="1"/>
</dbReference>
<sequence length="357" mass="38855">MPNNLINFHSHIHLRQRLIISTLLSKPIRIDSIRSNHSNPGITDYEAGFLRLLEKLTNGSKVEISYTGTSILYQPGSLTGGNISHSCSSKSIGWFLEFILVLAPFLKHPLNLTLHGITSDPNDISVDSLRTVSLPHLSLFGISDGLELNIKKRGSPPLGGGTVIFKCPTLRQIKSLNFLDPGKIKRIRGIAHSVRVSPQLANRMVDASRGLLNRYIPDIYLYTDIYRGDEAGKSPGYALTLVAESTTGALHSAEAVSLPGTTPEDVATRASSALLEEIANKGAIDSSHQWLVLLLMSLGSEDVGRCRMGSLTPHSIQFLRDLHQSMGVAFKIKQLEQSNEVIASCVGIGYTGQRKVA</sequence>
<comment type="caution">
    <text evidence="7">The sequence shown here is derived from an EMBL/GenBank/DDBJ whole genome shotgun (WGS) entry which is preliminary data.</text>
</comment>
<reference evidence="7 8" key="1">
    <citation type="submission" date="2019-03" db="EMBL/GenBank/DDBJ databases">
        <title>Sequencing 23 genomes of Wallemia ichthyophaga.</title>
        <authorList>
            <person name="Gostincar C."/>
        </authorList>
    </citation>
    <scope>NUCLEOTIDE SEQUENCE [LARGE SCALE GENOMIC DNA]</scope>
    <source>
        <strain evidence="7 8">EXF-6200</strain>
    </source>
</reference>
<dbReference type="InterPro" id="IPR000228">
    <property type="entry name" value="RNA3'_term_phos_cyc"/>
</dbReference>
<protein>
    <recommendedName>
        <fullName evidence="9">RNA 3'-terminal phosphate cyclase-like protein</fullName>
    </recommendedName>
</protein>
<proteinExistence type="inferred from homology"/>
<dbReference type="NCBIfam" id="TIGR03400">
    <property type="entry name" value="18S_RNA_Rcl1p"/>
    <property type="match status" value="1"/>
</dbReference>
<dbReference type="GO" id="GO:0000479">
    <property type="term" value="P:endonucleolytic cleavage of tricistronic rRNA transcript (SSU-rRNA, 5.8S rRNA, LSU-rRNA)"/>
    <property type="evidence" value="ECO:0007669"/>
    <property type="project" value="TreeGrafter"/>
</dbReference>
<dbReference type="InterPro" id="IPR020719">
    <property type="entry name" value="RNA3'_term_phos_cycl-like_CS"/>
</dbReference>
<dbReference type="FunFam" id="3.30.360.20:FF:000001">
    <property type="entry name" value="RNA terminal phosphate cyclase-like 1"/>
    <property type="match status" value="1"/>
</dbReference>
<dbReference type="InterPro" id="IPR013791">
    <property type="entry name" value="RNA3'-term_phos_cycl_insert"/>
</dbReference>
<dbReference type="InterPro" id="IPR013792">
    <property type="entry name" value="RNA3'P_cycl/enolpyr_Trfase_a/b"/>
</dbReference>